<evidence type="ECO:0000259" key="9">
    <source>
        <dbReference type="PROSITE" id="PS51755"/>
    </source>
</evidence>
<keyword evidence="4 7" id="KW-0238">DNA-binding</keyword>
<dbReference type="EMBL" id="LVWD01000001">
    <property type="protein sequence ID" value="OAD44130.1"/>
    <property type="molecule type" value="Genomic_DNA"/>
</dbReference>
<evidence type="ECO:0000313" key="11">
    <source>
        <dbReference type="EMBL" id="OAD44130.1"/>
    </source>
</evidence>
<evidence type="ECO:0000313" key="13">
    <source>
        <dbReference type="Proteomes" id="UP000185680"/>
    </source>
</evidence>
<dbReference type="SUPFAM" id="SSF52172">
    <property type="entry name" value="CheY-like"/>
    <property type="match status" value="1"/>
</dbReference>
<dbReference type="PANTHER" id="PTHR48111">
    <property type="entry name" value="REGULATOR OF RPOS"/>
    <property type="match status" value="1"/>
</dbReference>
<evidence type="ECO:0000256" key="4">
    <source>
        <dbReference type="ARBA" id="ARBA00023125"/>
    </source>
</evidence>
<dbReference type="GO" id="GO:0005829">
    <property type="term" value="C:cytosol"/>
    <property type="evidence" value="ECO:0007669"/>
    <property type="project" value="TreeGrafter"/>
</dbReference>
<dbReference type="FunFam" id="3.40.50.2300:FF:000001">
    <property type="entry name" value="DNA-binding response regulator PhoB"/>
    <property type="match status" value="1"/>
</dbReference>
<keyword evidence="12" id="KW-1185">Reference proteome</keyword>
<protein>
    <recommendedName>
        <fullName evidence="14">Two-component system response regulator BaeR</fullName>
    </recommendedName>
</protein>
<proteinExistence type="predicted"/>
<evidence type="ECO:0000256" key="1">
    <source>
        <dbReference type="ARBA" id="ARBA00022553"/>
    </source>
</evidence>
<dbReference type="PROSITE" id="PS51755">
    <property type="entry name" value="OMPR_PHOB"/>
    <property type="match status" value="1"/>
</dbReference>
<feature type="DNA-binding region" description="OmpR/PhoB-type" evidence="7">
    <location>
        <begin position="127"/>
        <end position="227"/>
    </location>
</feature>
<dbReference type="InterPro" id="IPR001789">
    <property type="entry name" value="Sig_transdc_resp-reg_receiver"/>
</dbReference>
<evidence type="ECO:0000256" key="6">
    <source>
        <dbReference type="PROSITE-ProRule" id="PRU00169"/>
    </source>
</evidence>
<dbReference type="CDD" id="cd00383">
    <property type="entry name" value="trans_reg_C"/>
    <property type="match status" value="1"/>
</dbReference>
<evidence type="ECO:0000256" key="2">
    <source>
        <dbReference type="ARBA" id="ARBA00023012"/>
    </source>
</evidence>
<organism evidence="10 13">
    <name type="scientific">Hydrogenophaga crassostreae</name>
    <dbReference type="NCBI Taxonomy" id="1763535"/>
    <lineage>
        <taxon>Bacteria</taxon>
        <taxon>Pseudomonadati</taxon>
        <taxon>Pseudomonadota</taxon>
        <taxon>Betaproteobacteria</taxon>
        <taxon>Burkholderiales</taxon>
        <taxon>Comamonadaceae</taxon>
        <taxon>Hydrogenophaga</taxon>
    </lineage>
</organism>
<dbReference type="Gene3D" id="6.10.250.690">
    <property type="match status" value="1"/>
</dbReference>
<dbReference type="Pfam" id="PF00486">
    <property type="entry name" value="Trans_reg_C"/>
    <property type="match status" value="1"/>
</dbReference>
<evidence type="ECO:0000313" key="10">
    <source>
        <dbReference type="EMBL" id="AOW13905.1"/>
    </source>
</evidence>
<reference evidence="10 13" key="2">
    <citation type="submission" date="2016-10" db="EMBL/GenBank/DDBJ databases">
        <title>Hydorgenophaga sp. LPB0072 isolated from gastropod.</title>
        <authorList>
            <person name="Kim E."/>
            <person name="Yi H."/>
        </authorList>
    </citation>
    <scope>NUCLEOTIDE SEQUENCE [LARGE SCALE GENOMIC DNA]</scope>
    <source>
        <strain evidence="10 13">LPB0072</strain>
    </source>
</reference>
<dbReference type="InterPro" id="IPR001867">
    <property type="entry name" value="OmpR/PhoB-type_DNA-bd"/>
</dbReference>
<dbReference type="SUPFAM" id="SSF46894">
    <property type="entry name" value="C-terminal effector domain of the bipartite response regulators"/>
    <property type="match status" value="1"/>
</dbReference>
<dbReference type="InterPro" id="IPR011006">
    <property type="entry name" value="CheY-like_superfamily"/>
</dbReference>
<evidence type="ECO:0000256" key="7">
    <source>
        <dbReference type="PROSITE-ProRule" id="PRU01091"/>
    </source>
</evidence>
<accession>A0A170AJT2</accession>
<dbReference type="GO" id="GO:0000976">
    <property type="term" value="F:transcription cis-regulatory region binding"/>
    <property type="evidence" value="ECO:0007669"/>
    <property type="project" value="TreeGrafter"/>
</dbReference>
<dbReference type="InterPro" id="IPR036388">
    <property type="entry name" value="WH-like_DNA-bd_sf"/>
</dbReference>
<dbReference type="Gene3D" id="1.10.10.10">
    <property type="entry name" value="Winged helix-like DNA-binding domain superfamily/Winged helix DNA-binding domain"/>
    <property type="match status" value="1"/>
</dbReference>
<reference evidence="11 12" key="1">
    <citation type="submission" date="2016-02" db="EMBL/GenBank/DDBJ databases">
        <title>Draft genome sequence of Hydrogenophaga sp. LPB0072.</title>
        <authorList>
            <person name="Shin S.-K."/>
            <person name="Yi H."/>
        </authorList>
    </citation>
    <scope>NUCLEOTIDE SEQUENCE [LARGE SCALE GENOMIC DNA]</scope>
    <source>
        <strain evidence="11 12">LPB0072</strain>
    </source>
</reference>
<sequence length="240" mass="27065">MNGRDNKTRVLVVEDDPKIARLLVDYLEAEGLFADVVADGLVAVNFIRHEPPSLVLLDLMLPGMNGVAVCRTVRACYSGPIIMLTARIEEIDRLMGLDSGADDYVCKPFSPREVMARVKAQLRRVQGRVTTDPDPWAIDEDRFRIAWQGHWLDLTVLEFRMFRLLLGKPGRVFSRAQLLNSLHSDDRDVSDRAIDSHVKNLRKKIQVVDPAFDCISSVYGVGYRFEIPAGPPEEKPVLHT</sequence>
<dbReference type="GO" id="GO:0000156">
    <property type="term" value="F:phosphorelay response regulator activity"/>
    <property type="evidence" value="ECO:0007669"/>
    <property type="project" value="TreeGrafter"/>
</dbReference>
<feature type="modified residue" description="4-aspartylphosphate" evidence="6">
    <location>
        <position position="58"/>
    </location>
</feature>
<evidence type="ECO:0000256" key="3">
    <source>
        <dbReference type="ARBA" id="ARBA00023015"/>
    </source>
</evidence>
<dbReference type="KEGG" id="hyl:LPB072_14745"/>
<dbReference type="InterPro" id="IPR039420">
    <property type="entry name" value="WalR-like"/>
</dbReference>
<keyword evidence="2" id="KW-0902">Two-component regulatory system</keyword>
<dbReference type="Proteomes" id="UP000185657">
    <property type="component" value="Unassembled WGS sequence"/>
</dbReference>
<dbReference type="EMBL" id="CP017476">
    <property type="protein sequence ID" value="AOW13905.1"/>
    <property type="molecule type" value="Genomic_DNA"/>
</dbReference>
<dbReference type="SMART" id="SM00448">
    <property type="entry name" value="REC"/>
    <property type="match status" value="1"/>
</dbReference>
<evidence type="ECO:0000259" key="8">
    <source>
        <dbReference type="PROSITE" id="PS50110"/>
    </source>
</evidence>
<dbReference type="SMART" id="SM00862">
    <property type="entry name" value="Trans_reg_C"/>
    <property type="match status" value="1"/>
</dbReference>
<dbReference type="PROSITE" id="PS50110">
    <property type="entry name" value="RESPONSE_REGULATORY"/>
    <property type="match status" value="1"/>
</dbReference>
<evidence type="ECO:0000256" key="5">
    <source>
        <dbReference type="ARBA" id="ARBA00023163"/>
    </source>
</evidence>
<dbReference type="GO" id="GO:0032993">
    <property type="term" value="C:protein-DNA complex"/>
    <property type="evidence" value="ECO:0007669"/>
    <property type="project" value="TreeGrafter"/>
</dbReference>
<keyword evidence="1 6" id="KW-0597">Phosphoprotein</keyword>
<keyword evidence="5" id="KW-0804">Transcription</keyword>
<dbReference type="GO" id="GO:0006355">
    <property type="term" value="P:regulation of DNA-templated transcription"/>
    <property type="evidence" value="ECO:0007669"/>
    <property type="project" value="InterPro"/>
</dbReference>
<feature type="domain" description="Response regulatory" evidence="8">
    <location>
        <begin position="9"/>
        <end position="122"/>
    </location>
</feature>
<gene>
    <name evidence="10" type="ORF">LPB072_14745</name>
    <name evidence="11" type="ORF">LPB72_01070</name>
</gene>
<dbReference type="Proteomes" id="UP000185680">
    <property type="component" value="Chromosome"/>
</dbReference>
<evidence type="ECO:0008006" key="14">
    <source>
        <dbReference type="Google" id="ProtNLM"/>
    </source>
</evidence>
<dbReference type="Pfam" id="PF00072">
    <property type="entry name" value="Response_reg"/>
    <property type="match status" value="1"/>
</dbReference>
<dbReference type="InterPro" id="IPR016032">
    <property type="entry name" value="Sig_transdc_resp-reg_C-effctor"/>
</dbReference>
<dbReference type="AlphaFoldDB" id="A0A170AJT2"/>
<dbReference type="RefSeq" id="WP_066084380.1">
    <property type="nucleotide sequence ID" value="NZ_CP017476.1"/>
</dbReference>
<dbReference type="STRING" id="1763535.LPB072_14745"/>
<dbReference type="OrthoDB" id="9802426at2"/>
<evidence type="ECO:0000313" key="12">
    <source>
        <dbReference type="Proteomes" id="UP000185657"/>
    </source>
</evidence>
<keyword evidence="3" id="KW-0805">Transcription regulation</keyword>
<feature type="domain" description="OmpR/PhoB-type" evidence="9">
    <location>
        <begin position="127"/>
        <end position="227"/>
    </location>
</feature>
<dbReference type="Gene3D" id="3.40.50.2300">
    <property type="match status" value="1"/>
</dbReference>
<name>A0A170AJT2_9BURK</name>
<dbReference type="PANTHER" id="PTHR48111:SF59">
    <property type="entry name" value="TRANSCRIPTIONAL REGULATORY PROTEIN BAER"/>
    <property type="match status" value="1"/>
</dbReference>